<comment type="similarity">
    <text evidence="6 7">Belongs to the class I-like SAM-binding methyltransferase superfamily. C5-methyltransferase family.</text>
</comment>
<evidence type="ECO:0000256" key="4">
    <source>
        <dbReference type="ARBA" id="ARBA00022747"/>
    </source>
</evidence>
<dbReference type="Proteomes" id="UP000051936">
    <property type="component" value="Unassembled WGS sequence"/>
</dbReference>
<evidence type="ECO:0000313" key="9">
    <source>
        <dbReference type="EMBL" id="KRQ09132.1"/>
    </source>
</evidence>
<evidence type="ECO:0000256" key="2">
    <source>
        <dbReference type="ARBA" id="ARBA00022679"/>
    </source>
</evidence>
<sequence>MPQAPKYKKPLRAFRCLDLFAGAGGFSEGFRQAGFHTVAATDIDPSAGGTYVHNHHKHGTKFVLGDISDRRIKEELFETVRDVELDAVIGGPPCQGFSQVRNHNRLINDPRNKLYRHYVSVIRTLRPRTFVMENVPGLENLAGGAVRDQILEDLAIDNEYRVECRVLDAAAFGVPQNRLRILFIGVRRDLELAPLFPESQFLGSLPFLERRPNGDRWKYRHGKSSETVRSLAKLLDPDNAQLVTVEQAIGDLAWLNPAEKLVRKPSNEAIAYESKALSAYQKARRAGSTELFNADVPSIREDTVLRLRSIPQGGNFRDLPPELATRYLSDKKWGPELGRETLSRKYFFAYRKLHPRHFSWTLNTKADCVFHYGKPRALTVREFARLHSFDDTYHFPAGDRHSRYRQVGNAVPPLFAKAIGQTLASILTQADKAKQLALAL</sequence>
<dbReference type="PROSITE" id="PS00094">
    <property type="entry name" value="C5_MTASE_1"/>
    <property type="match status" value="1"/>
</dbReference>
<proteinExistence type="inferred from homology"/>
<protein>
    <recommendedName>
        <fullName evidence="8">Cytosine-specific methyltransferase</fullName>
        <ecNumber evidence="8">2.1.1.37</ecNumber>
    </recommendedName>
</protein>
<dbReference type="InterPro" id="IPR029063">
    <property type="entry name" value="SAM-dependent_MTases_sf"/>
</dbReference>
<comment type="caution">
    <text evidence="9">The sequence shown here is derived from an EMBL/GenBank/DDBJ whole genome shotgun (WGS) entry which is preliminary data.</text>
</comment>
<dbReference type="GO" id="GO:0003677">
    <property type="term" value="F:DNA binding"/>
    <property type="evidence" value="ECO:0007669"/>
    <property type="project" value="TreeGrafter"/>
</dbReference>
<dbReference type="OrthoDB" id="9813719at2"/>
<dbReference type="AlphaFoldDB" id="A0A0R3DNE7"/>
<keyword evidence="3 6" id="KW-0949">S-adenosyl-L-methionine</keyword>
<reference evidence="9 10" key="1">
    <citation type="submission" date="2015-09" db="EMBL/GenBank/DDBJ databases">
        <title>Draft Genome Sequence of Bradyrhizobium manausense Strain BR 3351T, a Novel Symbiotic Nitrogen-Fixing Alphaproteobacterium Isolated from Brazilian Amazon Rain Forest.</title>
        <authorList>
            <person name="De Araujo J.L."/>
            <person name="Zilli J.E."/>
        </authorList>
    </citation>
    <scope>NUCLEOTIDE SEQUENCE [LARGE SCALE GENOMIC DNA]</scope>
    <source>
        <strain evidence="9 10">BR3351</strain>
    </source>
</reference>
<dbReference type="SUPFAM" id="SSF53335">
    <property type="entry name" value="S-adenosyl-L-methionine-dependent methyltransferases"/>
    <property type="match status" value="1"/>
</dbReference>
<dbReference type="InterPro" id="IPR018117">
    <property type="entry name" value="C5_DNA_meth_AS"/>
</dbReference>
<dbReference type="PRINTS" id="PR00105">
    <property type="entry name" value="C5METTRFRASE"/>
</dbReference>
<evidence type="ECO:0000256" key="1">
    <source>
        <dbReference type="ARBA" id="ARBA00022603"/>
    </source>
</evidence>
<organism evidence="9 10">
    <name type="scientific">Bradyrhizobium manausense</name>
    <dbReference type="NCBI Taxonomy" id="989370"/>
    <lineage>
        <taxon>Bacteria</taxon>
        <taxon>Pseudomonadati</taxon>
        <taxon>Pseudomonadota</taxon>
        <taxon>Alphaproteobacteria</taxon>
        <taxon>Hyphomicrobiales</taxon>
        <taxon>Nitrobacteraceae</taxon>
        <taxon>Bradyrhizobium</taxon>
    </lineage>
</organism>
<dbReference type="Gene3D" id="3.40.50.150">
    <property type="entry name" value="Vaccinia Virus protein VP39"/>
    <property type="match status" value="1"/>
</dbReference>
<dbReference type="EC" id="2.1.1.37" evidence="8"/>
<dbReference type="PANTHER" id="PTHR10629">
    <property type="entry name" value="CYTOSINE-SPECIFIC METHYLTRANSFERASE"/>
    <property type="match status" value="1"/>
</dbReference>
<dbReference type="GO" id="GO:0044027">
    <property type="term" value="P:negative regulation of gene expression via chromosomal CpG island methylation"/>
    <property type="evidence" value="ECO:0007669"/>
    <property type="project" value="TreeGrafter"/>
</dbReference>
<dbReference type="EMBL" id="LJYG01000090">
    <property type="protein sequence ID" value="KRQ09132.1"/>
    <property type="molecule type" value="Genomic_DNA"/>
</dbReference>
<dbReference type="Pfam" id="PF00145">
    <property type="entry name" value="DNA_methylase"/>
    <property type="match status" value="1"/>
</dbReference>
<dbReference type="GO" id="GO:0003886">
    <property type="term" value="F:DNA (cytosine-5-)-methyltransferase activity"/>
    <property type="evidence" value="ECO:0007669"/>
    <property type="project" value="UniProtKB-EC"/>
</dbReference>
<keyword evidence="4" id="KW-0680">Restriction system</keyword>
<feature type="active site" evidence="6">
    <location>
        <position position="94"/>
    </location>
</feature>
<dbReference type="STRING" id="989370.AOQ71_21110"/>
<dbReference type="GO" id="GO:0009307">
    <property type="term" value="P:DNA restriction-modification system"/>
    <property type="evidence" value="ECO:0007669"/>
    <property type="project" value="UniProtKB-KW"/>
</dbReference>
<dbReference type="PROSITE" id="PS51679">
    <property type="entry name" value="SAM_MT_C5"/>
    <property type="match status" value="1"/>
</dbReference>
<accession>A0A0R3DNE7</accession>
<evidence type="ECO:0000256" key="6">
    <source>
        <dbReference type="PROSITE-ProRule" id="PRU01016"/>
    </source>
</evidence>
<dbReference type="InterPro" id="IPR001525">
    <property type="entry name" value="C5_MeTfrase"/>
</dbReference>
<evidence type="ECO:0000256" key="7">
    <source>
        <dbReference type="RuleBase" id="RU000416"/>
    </source>
</evidence>
<evidence type="ECO:0000256" key="3">
    <source>
        <dbReference type="ARBA" id="ARBA00022691"/>
    </source>
</evidence>
<keyword evidence="10" id="KW-1185">Reference proteome</keyword>
<comment type="catalytic activity">
    <reaction evidence="5 8">
        <text>a 2'-deoxycytidine in DNA + S-adenosyl-L-methionine = a 5-methyl-2'-deoxycytidine in DNA + S-adenosyl-L-homocysteine + H(+)</text>
        <dbReference type="Rhea" id="RHEA:13681"/>
        <dbReference type="Rhea" id="RHEA-COMP:11369"/>
        <dbReference type="Rhea" id="RHEA-COMP:11370"/>
        <dbReference type="ChEBI" id="CHEBI:15378"/>
        <dbReference type="ChEBI" id="CHEBI:57856"/>
        <dbReference type="ChEBI" id="CHEBI:59789"/>
        <dbReference type="ChEBI" id="CHEBI:85452"/>
        <dbReference type="ChEBI" id="CHEBI:85454"/>
        <dbReference type="EC" id="2.1.1.37"/>
    </reaction>
</comment>
<dbReference type="GO" id="GO:0032259">
    <property type="term" value="P:methylation"/>
    <property type="evidence" value="ECO:0007669"/>
    <property type="project" value="UniProtKB-KW"/>
</dbReference>
<keyword evidence="1 6" id="KW-0489">Methyltransferase</keyword>
<dbReference type="PANTHER" id="PTHR10629:SF52">
    <property type="entry name" value="DNA (CYTOSINE-5)-METHYLTRANSFERASE 1"/>
    <property type="match status" value="1"/>
</dbReference>
<evidence type="ECO:0000313" key="10">
    <source>
        <dbReference type="Proteomes" id="UP000051936"/>
    </source>
</evidence>
<keyword evidence="2 6" id="KW-0808">Transferase</keyword>
<dbReference type="Gene3D" id="3.90.120.10">
    <property type="entry name" value="DNA Methylase, subunit A, domain 2"/>
    <property type="match status" value="1"/>
</dbReference>
<dbReference type="RefSeq" id="WP_057750353.1">
    <property type="nucleotide sequence ID" value="NZ_LJYG01000090.1"/>
</dbReference>
<dbReference type="NCBIfam" id="TIGR00675">
    <property type="entry name" value="dcm"/>
    <property type="match status" value="1"/>
</dbReference>
<evidence type="ECO:0000256" key="5">
    <source>
        <dbReference type="ARBA" id="ARBA00047422"/>
    </source>
</evidence>
<gene>
    <name evidence="9" type="ORF">AOQ71_21110</name>
</gene>
<evidence type="ECO:0000256" key="8">
    <source>
        <dbReference type="RuleBase" id="RU000417"/>
    </source>
</evidence>
<dbReference type="InterPro" id="IPR050390">
    <property type="entry name" value="C5-Methyltransferase"/>
</dbReference>
<name>A0A0R3DNE7_9BRAD</name>